<keyword evidence="1" id="KW-0805">Transcription regulation</keyword>
<dbReference type="InterPro" id="IPR018060">
    <property type="entry name" value="HTH_AraC"/>
</dbReference>
<evidence type="ECO:0000313" key="6">
    <source>
        <dbReference type="Proteomes" id="UP000442109"/>
    </source>
</evidence>
<dbReference type="Gene3D" id="1.10.10.60">
    <property type="entry name" value="Homeodomain-like"/>
    <property type="match status" value="2"/>
</dbReference>
<dbReference type="Pfam" id="PF12833">
    <property type="entry name" value="HTH_18"/>
    <property type="match status" value="1"/>
</dbReference>
<dbReference type="InterPro" id="IPR009594">
    <property type="entry name" value="Tscrpt_reg_HTH_AraC_N"/>
</dbReference>
<proteinExistence type="predicted"/>
<name>A0A844M2X2_9GAMM</name>
<dbReference type="GO" id="GO:0003700">
    <property type="term" value="F:DNA-binding transcription factor activity"/>
    <property type="evidence" value="ECO:0007669"/>
    <property type="project" value="InterPro"/>
</dbReference>
<dbReference type="RefSeq" id="WP_155587583.1">
    <property type="nucleotide sequence ID" value="NZ_WFKQ01000010.1"/>
</dbReference>
<protein>
    <submittedName>
        <fullName evidence="5">Helix-turn-helix domain-containing protein</fullName>
    </submittedName>
</protein>
<sequence>MKPTTIESLLTILPKNETIESDIEGLFFYCVDKPSAMVSYIQEPSICIVLQGEREIYLGSDCQRFDNSHLMFCPVNIPISGHIKSACAKRPVIVMSMRLDLPLISEVLAKLPPKSATQASYSGIKWVLGDTIMAAFERLIGLLHYPNDIYFLAPLIRQEIYYRLLNAEQGEKLRQLVTNGSHTHQISQATDWLKQHLDKTIVIADLAMAVGMSVSGFHHHFKALTGLSPLQYQKSLRLMEARRLIRLGDKQVTQIAIEVGYESPSQFSREYKRFFNVSPSHDIV</sequence>
<dbReference type="InterPro" id="IPR018062">
    <property type="entry name" value="HTH_AraC-typ_CS"/>
</dbReference>
<dbReference type="EMBL" id="WFKQ01000010">
    <property type="protein sequence ID" value="MUG33144.1"/>
    <property type="molecule type" value="Genomic_DNA"/>
</dbReference>
<feature type="domain" description="HTH araC/xylS-type" evidence="4">
    <location>
        <begin position="187"/>
        <end position="284"/>
    </location>
</feature>
<evidence type="ECO:0000256" key="1">
    <source>
        <dbReference type="ARBA" id="ARBA00023015"/>
    </source>
</evidence>
<evidence type="ECO:0000313" key="5">
    <source>
        <dbReference type="EMBL" id="MUG33144.1"/>
    </source>
</evidence>
<dbReference type="Proteomes" id="UP000442109">
    <property type="component" value="Unassembled WGS sequence"/>
</dbReference>
<dbReference type="PANTHER" id="PTHR43436:SF1">
    <property type="entry name" value="TRANSCRIPTIONAL REGULATORY PROTEIN"/>
    <property type="match status" value="1"/>
</dbReference>
<dbReference type="Pfam" id="PF06719">
    <property type="entry name" value="AraC_N"/>
    <property type="match status" value="1"/>
</dbReference>
<dbReference type="PROSITE" id="PS00041">
    <property type="entry name" value="HTH_ARAC_FAMILY_1"/>
    <property type="match status" value="1"/>
</dbReference>
<dbReference type="InterPro" id="IPR020449">
    <property type="entry name" value="Tscrpt_reg_AraC-type_HTH"/>
</dbReference>
<dbReference type="InterPro" id="IPR009057">
    <property type="entry name" value="Homeodomain-like_sf"/>
</dbReference>
<dbReference type="PANTHER" id="PTHR43436">
    <property type="entry name" value="ARAC-FAMILY TRANSCRIPTIONAL REGULATOR"/>
    <property type="match status" value="1"/>
</dbReference>
<dbReference type="PRINTS" id="PR00032">
    <property type="entry name" value="HTHARAC"/>
</dbReference>
<comment type="caution">
    <text evidence="5">The sequence shown here is derived from an EMBL/GenBank/DDBJ whole genome shotgun (WGS) entry which is preliminary data.</text>
</comment>
<dbReference type="OrthoDB" id="34150at2"/>
<dbReference type="SUPFAM" id="SSF46689">
    <property type="entry name" value="Homeodomain-like"/>
    <property type="match status" value="2"/>
</dbReference>
<accession>A0A844M2X2</accession>
<gene>
    <name evidence="5" type="ORF">GB996_10090</name>
</gene>
<evidence type="ECO:0000256" key="2">
    <source>
        <dbReference type="ARBA" id="ARBA00023125"/>
    </source>
</evidence>
<dbReference type="GO" id="GO:0043565">
    <property type="term" value="F:sequence-specific DNA binding"/>
    <property type="evidence" value="ECO:0007669"/>
    <property type="project" value="InterPro"/>
</dbReference>
<keyword evidence="2" id="KW-0238">DNA-binding</keyword>
<keyword evidence="3" id="KW-0804">Transcription</keyword>
<dbReference type="AlphaFoldDB" id="A0A844M2X2"/>
<dbReference type="SMART" id="SM00342">
    <property type="entry name" value="HTH_ARAC"/>
    <property type="match status" value="1"/>
</dbReference>
<organism evidence="5 6">
    <name type="scientific">Psychrobacter sanguinis</name>
    <dbReference type="NCBI Taxonomy" id="861445"/>
    <lineage>
        <taxon>Bacteria</taxon>
        <taxon>Pseudomonadati</taxon>
        <taxon>Pseudomonadota</taxon>
        <taxon>Gammaproteobacteria</taxon>
        <taxon>Moraxellales</taxon>
        <taxon>Moraxellaceae</taxon>
        <taxon>Psychrobacter</taxon>
    </lineage>
</organism>
<dbReference type="PROSITE" id="PS01124">
    <property type="entry name" value="HTH_ARAC_FAMILY_2"/>
    <property type="match status" value="1"/>
</dbReference>
<reference evidence="5 6" key="1">
    <citation type="journal article" date="2019" name="PLoS ONE">
        <title>Pup mortality in New Zealand sea lions (Phocarctos hookeri) at Enderby Island, Auckland Islands, 2013-18.</title>
        <authorList>
            <person name="Michael S.A."/>
            <person name="Hayman D.T.S."/>
            <person name="Gray R."/>
            <person name="Zhang J."/>
            <person name="Rogers L."/>
            <person name="Roe W.D."/>
        </authorList>
    </citation>
    <scope>NUCLEOTIDE SEQUENCE [LARGE SCALE GENOMIC DNA]</scope>
    <source>
        <strain evidence="5 6">SM868</strain>
    </source>
</reference>
<evidence type="ECO:0000259" key="4">
    <source>
        <dbReference type="PROSITE" id="PS01124"/>
    </source>
</evidence>
<evidence type="ECO:0000256" key="3">
    <source>
        <dbReference type="ARBA" id="ARBA00023163"/>
    </source>
</evidence>
<keyword evidence="6" id="KW-1185">Reference proteome</keyword>